<keyword evidence="1" id="KW-0812">Transmembrane</keyword>
<keyword evidence="3" id="KW-1185">Reference proteome</keyword>
<dbReference type="KEGG" id="luo:HHL09_21530"/>
<evidence type="ECO:0000256" key="1">
    <source>
        <dbReference type="SAM" id="Phobius"/>
    </source>
</evidence>
<organism evidence="2 3">
    <name type="scientific">Luteolibacter luteus</name>
    <dbReference type="NCBI Taxonomy" id="2728835"/>
    <lineage>
        <taxon>Bacteria</taxon>
        <taxon>Pseudomonadati</taxon>
        <taxon>Verrucomicrobiota</taxon>
        <taxon>Verrucomicrobiia</taxon>
        <taxon>Verrucomicrobiales</taxon>
        <taxon>Verrucomicrobiaceae</taxon>
        <taxon>Luteolibacter</taxon>
    </lineage>
</organism>
<sequence>MSKQQETTLLVPGARGWEIWKQSSAGGFALQSADGPARASDLANIPGGHLVMLFPVRGMHAMPFKASSSDESLFEDLAGMHAERLGVRADPMAGQLSDTFVVTKDEETATLLCVVLKSPGDGDLPPRSPKEFDISPRSYAVQGEKIAVWKEFDRWVFAFYRGGKLLYSQATSSTAPAPDASCLREIQLALGQMAIQGLALRPELIHVWSPEGDAGDAGSLATELGIPAKVSPRPEPSLAEPRSKLLPADVRAARRAARQRAQKMAAAAAVLLAYLGVAGWFGFGLWKDHRKIKELNAEAEQIAPKAEIANYEEHLQLWNELDPVVNKDKYPVEIMFRVAKAIPMGSGLRLKTAEITGGDIRLVGEAKEPAPISTFDLNLKKSSYGLSHYTWETPPASNSSKGWDFQFNGTLAEK</sequence>
<dbReference type="EMBL" id="CP051774">
    <property type="protein sequence ID" value="QJE98252.1"/>
    <property type="molecule type" value="Genomic_DNA"/>
</dbReference>
<gene>
    <name evidence="2" type="ORF">HHL09_21530</name>
</gene>
<feature type="transmembrane region" description="Helical" evidence="1">
    <location>
        <begin position="264"/>
        <end position="286"/>
    </location>
</feature>
<evidence type="ECO:0000313" key="2">
    <source>
        <dbReference type="EMBL" id="QJE98252.1"/>
    </source>
</evidence>
<dbReference type="Proteomes" id="UP000501812">
    <property type="component" value="Chromosome"/>
</dbReference>
<evidence type="ECO:0000313" key="3">
    <source>
        <dbReference type="Proteomes" id="UP000501812"/>
    </source>
</evidence>
<keyword evidence="1" id="KW-0472">Membrane</keyword>
<proteinExistence type="predicted"/>
<name>A0A858RN15_9BACT</name>
<reference evidence="2 3" key="1">
    <citation type="submission" date="2020-04" db="EMBL/GenBank/DDBJ databases">
        <title>Luteolibacter sp. G-1-1-1 isolated from soil.</title>
        <authorList>
            <person name="Dahal R.H."/>
        </authorList>
    </citation>
    <scope>NUCLEOTIDE SEQUENCE [LARGE SCALE GENOMIC DNA]</scope>
    <source>
        <strain evidence="2 3">G-1-1-1</strain>
    </source>
</reference>
<dbReference type="AlphaFoldDB" id="A0A858RN15"/>
<dbReference type="RefSeq" id="WP_169456711.1">
    <property type="nucleotide sequence ID" value="NZ_CP051774.1"/>
</dbReference>
<protein>
    <submittedName>
        <fullName evidence="2">Uncharacterized protein</fullName>
    </submittedName>
</protein>
<keyword evidence="1" id="KW-1133">Transmembrane helix</keyword>
<accession>A0A858RN15</accession>